<keyword evidence="9" id="KW-1185">Reference proteome</keyword>
<dbReference type="EMBL" id="BOMG01000080">
    <property type="protein sequence ID" value="GID58054.1"/>
    <property type="molecule type" value="Genomic_DNA"/>
</dbReference>
<evidence type="ECO:0000256" key="5">
    <source>
        <dbReference type="ARBA" id="ARBA00023136"/>
    </source>
</evidence>
<dbReference type="InterPro" id="IPR011701">
    <property type="entry name" value="MFS"/>
</dbReference>
<accession>A0ABQ3XHT8</accession>
<feature type="transmembrane region" description="Helical" evidence="6">
    <location>
        <begin position="144"/>
        <end position="161"/>
    </location>
</feature>
<dbReference type="PANTHER" id="PTHR23513:SF6">
    <property type="entry name" value="MAJOR FACILITATOR SUPERFAMILY ASSOCIATED DOMAIN-CONTAINING PROTEIN"/>
    <property type="match status" value="1"/>
</dbReference>
<comment type="subcellular location">
    <subcellularLocation>
        <location evidence="1">Cell membrane</location>
        <topology evidence="1">Multi-pass membrane protein</topology>
    </subcellularLocation>
</comment>
<feature type="domain" description="Major facilitator superfamily (MFS) profile" evidence="7">
    <location>
        <begin position="166"/>
        <end position="403"/>
    </location>
</feature>
<feature type="transmembrane region" description="Helical" evidence="6">
    <location>
        <begin position="245"/>
        <end position="268"/>
    </location>
</feature>
<name>A0ABQ3XHT8_9ACTN</name>
<dbReference type="Gene3D" id="1.20.1250.20">
    <property type="entry name" value="MFS general substrate transporter like domains"/>
    <property type="match status" value="1"/>
</dbReference>
<dbReference type="Proteomes" id="UP000612282">
    <property type="component" value="Unassembled WGS sequence"/>
</dbReference>
<keyword evidence="5 6" id="KW-0472">Membrane</keyword>
<dbReference type="Pfam" id="PF07690">
    <property type="entry name" value="MFS_1"/>
    <property type="match status" value="1"/>
</dbReference>
<organism evidence="8 9">
    <name type="scientific">Actinoplanes couchii</name>
    <dbReference type="NCBI Taxonomy" id="403638"/>
    <lineage>
        <taxon>Bacteria</taxon>
        <taxon>Bacillati</taxon>
        <taxon>Actinomycetota</taxon>
        <taxon>Actinomycetes</taxon>
        <taxon>Micromonosporales</taxon>
        <taxon>Micromonosporaceae</taxon>
        <taxon>Actinoplanes</taxon>
    </lineage>
</organism>
<feature type="transmembrane region" description="Helical" evidence="6">
    <location>
        <begin position="72"/>
        <end position="95"/>
    </location>
</feature>
<dbReference type="SUPFAM" id="SSF103473">
    <property type="entry name" value="MFS general substrate transporter"/>
    <property type="match status" value="1"/>
</dbReference>
<feature type="transmembrane region" description="Helical" evidence="6">
    <location>
        <begin position="303"/>
        <end position="322"/>
    </location>
</feature>
<evidence type="ECO:0000256" key="1">
    <source>
        <dbReference type="ARBA" id="ARBA00004651"/>
    </source>
</evidence>
<feature type="transmembrane region" description="Helical" evidence="6">
    <location>
        <begin position="343"/>
        <end position="365"/>
    </location>
</feature>
<keyword evidence="4 6" id="KW-1133">Transmembrane helix</keyword>
<evidence type="ECO:0000256" key="2">
    <source>
        <dbReference type="ARBA" id="ARBA00022475"/>
    </source>
</evidence>
<reference evidence="8 9" key="1">
    <citation type="submission" date="2021-01" db="EMBL/GenBank/DDBJ databases">
        <title>Whole genome shotgun sequence of Actinoplanes couchii NBRC 106145.</title>
        <authorList>
            <person name="Komaki H."/>
            <person name="Tamura T."/>
        </authorList>
    </citation>
    <scope>NUCLEOTIDE SEQUENCE [LARGE SCALE GENOMIC DNA]</scope>
    <source>
        <strain evidence="8 9">NBRC 106145</strain>
    </source>
</reference>
<evidence type="ECO:0000313" key="8">
    <source>
        <dbReference type="EMBL" id="GID58054.1"/>
    </source>
</evidence>
<dbReference type="InterPro" id="IPR020846">
    <property type="entry name" value="MFS_dom"/>
</dbReference>
<protein>
    <submittedName>
        <fullName evidence="8">MFS transporter</fullName>
    </submittedName>
</protein>
<evidence type="ECO:0000256" key="3">
    <source>
        <dbReference type="ARBA" id="ARBA00022692"/>
    </source>
</evidence>
<sequence>MTDRRFASFWAGETVSQFGDRISELAIPLIAVTLLAATPAEVGLLTAAIWAPNLLSIVVGAWVDRQAHRKRLLVLADLLRAAALLSLPIACWTGALALPQLFAVALLTGVGQVLFSCSYQSFFVTLVDRDHYVEANSKLSTSRSASFVAGPAAGGFLIQALSAPVAILIDAVSFLLSAVLIGRIPAEPTPVGERKSLVAGIGAGLRYVLGHSYLRASLACVTTVNFFGFVAQALVILYISRELGLPAGLIGLAFGLGATGALLGAVITPKLSARYGVGRTAVAGAILFPAPTAAIALADGPQWLIVTIIVLAEAVAGAGVMLMDINLNSVQTSVISDDMRSRVSGVFGTINYGARPLGAMIGGLLGESLGLRPTLLIAAAGGVLSCLWLLGSPIPKLRSLTPA</sequence>
<feature type="transmembrane region" description="Helical" evidence="6">
    <location>
        <begin position="280"/>
        <end position="297"/>
    </location>
</feature>
<feature type="transmembrane region" description="Helical" evidence="6">
    <location>
        <begin position="371"/>
        <end position="390"/>
    </location>
</feature>
<dbReference type="InterPro" id="IPR036259">
    <property type="entry name" value="MFS_trans_sf"/>
</dbReference>
<evidence type="ECO:0000259" key="7">
    <source>
        <dbReference type="PROSITE" id="PS50850"/>
    </source>
</evidence>
<evidence type="ECO:0000313" key="9">
    <source>
        <dbReference type="Proteomes" id="UP000612282"/>
    </source>
</evidence>
<gene>
    <name evidence="8" type="ORF">Aco03nite_064580</name>
</gene>
<comment type="caution">
    <text evidence="8">The sequence shown here is derived from an EMBL/GenBank/DDBJ whole genome shotgun (WGS) entry which is preliminary data.</text>
</comment>
<dbReference type="RefSeq" id="WP_203801583.1">
    <property type="nucleotide sequence ID" value="NZ_BAAAQE010000019.1"/>
</dbReference>
<dbReference type="CDD" id="cd06173">
    <property type="entry name" value="MFS_MefA_like"/>
    <property type="match status" value="1"/>
</dbReference>
<keyword evidence="3 6" id="KW-0812">Transmembrane</keyword>
<evidence type="ECO:0000256" key="6">
    <source>
        <dbReference type="SAM" id="Phobius"/>
    </source>
</evidence>
<dbReference type="PROSITE" id="PS50850">
    <property type="entry name" value="MFS"/>
    <property type="match status" value="1"/>
</dbReference>
<keyword evidence="2" id="KW-1003">Cell membrane</keyword>
<evidence type="ECO:0000256" key="4">
    <source>
        <dbReference type="ARBA" id="ARBA00022989"/>
    </source>
</evidence>
<feature type="transmembrane region" description="Helical" evidence="6">
    <location>
        <begin position="216"/>
        <end position="239"/>
    </location>
</feature>
<proteinExistence type="predicted"/>
<dbReference type="PANTHER" id="PTHR23513">
    <property type="entry name" value="INTEGRAL MEMBRANE EFFLUX PROTEIN-RELATED"/>
    <property type="match status" value="1"/>
</dbReference>